<dbReference type="InterPro" id="IPR028082">
    <property type="entry name" value="Peripla_BP_I"/>
</dbReference>
<dbReference type="InterPro" id="IPR036388">
    <property type="entry name" value="WH-like_DNA-bd_sf"/>
</dbReference>
<keyword evidence="3" id="KW-0804">Transcription</keyword>
<dbReference type="Gene3D" id="1.10.10.10">
    <property type="entry name" value="Winged helix-like DNA-binding domain superfamily/Winged helix DNA-binding domain"/>
    <property type="match status" value="1"/>
</dbReference>
<dbReference type="PANTHER" id="PTHR30146">
    <property type="entry name" value="LACI-RELATED TRANSCRIPTIONAL REPRESSOR"/>
    <property type="match status" value="1"/>
</dbReference>
<evidence type="ECO:0000313" key="5">
    <source>
        <dbReference type="EMBL" id="KIL41371.1"/>
    </source>
</evidence>
<dbReference type="SUPFAM" id="SSF46785">
    <property type="entry name" value="Winged helix' DNA-binding domain"/>
    <property type="match status" value="1"/>
</dbReference>
<keyword evidence="2" id="KW-0238">DNA-binding</keyword>
<dbReference type="RefSeq" id="WP_041047076.1">
    <property type="nucleotide sequence ID" value="NZ_JXAK01000010.1"/>
</dbReference>
<organism evidence="5 6">
    <name type="scientific">Gordoniibacillus kamchatkensis</name>
    <dbReference type="NCBI Taxonomy" id="1590651"/>
    <lineage>
        <taxon>Bacteria</taxon>
        <taxon>Bacillati</taxon>
        <taxon>Bacillota</taxon>
        <taxon>Bacilli</taxon>
        <taxon>Bacillales</taxon>
        <taxon>Paenibacillaceae</taxon>
        <taxon>Gordoniibacillus</taxon>
    </lineage>
</organism>
<dbReference type="Gene3D" id="3.40.50.2300">
    <property type="match status" value="2"/>
</dbReference>
<dbReference type="PANTHER" id="PTHR30146:SF154">
    <property type="entry name" value="TRANSCRIPTION REGULATOR, MEMBER OF GALR FAMILY"/>
    <property type="match status" value="1"/>
</dbReference>
<evidence type="ECO:0000256" key="3">
    <source>
        <dbReference type="ARBA" id="ARBA00023163"/>
    </source>
</evidence>
<keyword evidence="1" id="KW-0805">Transcription regulation</keyword>
<evidence type="ECO:0000313" key="6">
    <source>
        <dbReference type="Proteomes" id="UP000031967"/>
    </source>
</evidence>
<evidence type="ECO:0000256" key="2">
    <source>
        <dbReference type="ARBA" id="ARBA00023125"/>
    </source>
</evidence>
<gene>
    <name evidence="5" type="ORF">SD70_08020</name>
</gene>
<protein>
    <submittedName>
        <fullName evidence="5">GntR family transcriptional regulator</fullName>
    </submittedName>
</protein>
<dbReference type="InterPro" id="IPR036390">
    <property type="entry name" value="WH_DNA-bd_sf"/>
</dbReference>
<dbReference type="InterPro" id="IPR000524">
    <property type="entry name" value="Tscrpt_reg_HTH_GntR"/>
</dbReference>
<dbReference type="SMART" id="SM00345">
    <property type="entry name" value="HTH_GNTR"/>
    <property type="match status" value="1"/>
</dbReference>
<dbReference type="Pfam" id="PF13377">
    <property type="entry name" value="Peripla_BP_3"/>
    <property type="match status" value="1"/>
</dbReference>
<dbReference type="PRINTS" id="PR00035">
    <property type="entry name" value="HTHGNTR"/>
</dbReference>
<feature type="domain" description="HTH gntR-type" evidence="4">
    <location>
        <begin position="7"/>
        <end position="75"/>
    </location>
</feature>
<dbReference type="InterPro" id="IPR046335">
    <property type="entry name" value="LacI/GalR-like_sensor"/>
</dbReference>
<evidence type="ECO:0000259" key="4">
    <source>
        <dbReference type="PROSITE" id="PS50949"/>
    </source>
</evidence>
<evidence type="ECO:0000256" key="1">
    <source>
        <dbReference type="ARBA" id="ARBA00023015"/>
    </source>
</evidence>
<dbReference type="Proteomes" id="UP000031967">
    <property type="component" value="Unassembled WGS sequence"/>
</dbReference>
<keyword evidence="6" id="KW-1185">Reference proteome</keyword>
<dbReference type="PROSITE" id="PS50949">
    <property type="entry name" value="HTH_GNTR"/>
    <property type="match status" value="1"/>
</dbReference>
<sequence length="383" mass="42228">MSAHDRSPLYIQIQNYFKDLILSGRLAENDKIPAEKELLEQFNVSRITIANALAELARDGWIYRIPGRGSFVKGIPAAYDAPKPNAPNTVSTENKAGAAPKIGLVIPQISDYFAIRLMKGISEVLRESKYHVAVMLTFNSKQRETEAIRELKHQAEGLIIFPADAEVYNEEIIALKMENYPFVLVDRNLPGLETNVVRSDGAKGAMLAVDHLWSLGHRNIAVCTDSPQPTASVEERINGYMEALKIKGAMINPALLLNDFDVGAGKIGSGHPLYRFVKSRMASAYITLNSNLGGRIWSIANDLGLRVPEDVSIVTFDDPSPGLEGLSFFTHLDQSEFDMGFKAARLLLDMLANPHSARKYSNIVLEPKLVVGKTSVPQQLQQG</sequence>
<dbReference type="Pfam" id="PF00392">
    <property type="entry name" value="GntR"/>
    <property type="match status" value="1"/>
</dbReference>
<reference evidence="5 6" key="1">
    <citation type="submission" date="2014-12" db="EMBL/GenBank/DDBJ databases">
        <title>Draft genome sequence of Paenibacillus kamchatkensis strain B-2647.</title>
        <authorList>
            <person name="Karlyshev A.V."/>
            <person name="Kudryashova E.B."/>
        </authorList>
    </citation>
    <scope>NUCLEOTIDE SEQUENCE [LARGE SCALE GENOMIC DNA]</scope>
    <source>
        <strain evidence="5 6">VKM B-2647</strain>
    </source>
</reference>
<dbReference type="CDD" id="cd06267">
    <property type="entry name" value="PBP1_LacI_sugar_binding-like"/>
    <property type="match status" value="1"/>
</dbReference>
<comment type="caution">
    <text evidence="5">The sequence shown here is derived from an EMBL/GenBank/DDBJ whole genome shotgun (WGS) entry which is preliminary data.</text>
</comment>
<dbReference type="CDD" id="cd07377">
    <property type="entry name" value="WHTH_GntR"/>
    <property type="match status" value="1"/>
</dbReference>
<name>A0ABR5AK15_9BACL</name>
<accession>A0ABR5AK15</accession>
<dbReference type="EMBL" id="JXAK01000010">
    <property type="protein sequence ID" value="KIL41371.1"/>
    <property type="molecule type" value="Genomic_DNA"/>
</dbReference>
<proteinExistence type="predicted"/>
<dbReference type="SUPFAM" id="SSF53822">
    <property type="entry name" value="Periplasmic binding protein-like I"/>
    <property type="match status" value="1"/>
</dbReference>